<dbReference type="RefSeq" id="XP_977147.1">
    <property type="nucleotide sequence ID" value="XM_972054.3"/>
</dbReference>
<dbReference type="KEGG" id="tet:TTHERM_00037460"/>
<proteinExistence type="inferred from homology"/>
<evidence type="ECO:0000256" key="4">
    <source>
        <dbReference type="ARBA" id="ARBA00023288"/>
    </source>
</evidence>
<dbReference type="STRING" id="312017.Q22M73"/>
<evidence type="ECO:0000256" key="6">
    <source>
        <dbReference type="RuleBase" id="RU004384"/>
    </source>
</evidence>
<accession>Q22M73</accession>
<dbReference type="HOGENOM" id="CLU_119276_1_1_1"/>
<keyword evidence="4 5" id="KW-0449">Lipoprotein</keyword>
<dbReference type="AlphaFoldDB" id="Q22M73"/>
<reference evidence="8" key="1">
    <citation type="journal article" date="2006" name="PLoS Biol.">
        <title>Macronuclear genome sequence of the ciliate Tetrahymena thermophila, a model eukaryote.</title>
        <authorList>
            <person name="Eisen J.A."/>
            <person name="Coyne R.S."/>
            <person name="Wu M."/>
            <person name="Wu D."/>
            <person name="Thiagarajan M."/>
            <person name="Wortman J.R."/>
            <person name="Badger J.H."/>
            <person name="Ren Q."/>
            <person name="Amedeo P."/>
            <person name="Jones K.M."/>
            <person name="Tallon L.J."/>
            <person name="Delcher A.L."/>
            <person name="Salzberg S.L."/>
            <person name="Silva J.C."/>
            <person name="Haas B.J."/>
            <person name="Majoros W.H."/>
            <person name="Farzad M."/>
            <person name="Carlton J.M."/>
            <person name="Smith R.K. Jr."/>
            <person name="Garg J."/>
            <person name="Pearlman R.E."/>
            <person name="Karrer K.M."/>
            <person name="Sun L."/>
            <person name="Manning G."/>
            <person name="Elde N.C."/>
            <person name="Turkewitz A.P."/>
            <person name="Asai D.J."/>
            <person name="Wilkes D.E."/>
            <person name="Wang Y."/>
            <person name="Cai H."/>
            <person name="Collins K."/>
            <person name="Stewart B.A."/>
            <person name="Lee S.R."/>
            <person name="Wilamowska K."/>
            <person name="Weinberg Z."/>
            <person name="Ruzzo W.L."/>
            <person name="Wloga D."/>
            <person name="Gaertig J."/>
            <person name="Frankel J."/>
            <person name="Tsao C.-C."/>
            <person name="Gorovsky M.A."/>
            <person name="Keeling P.J."/>
            <person name="Waller R.F."/>
            <person name="Patron N.J."/>
            <person name="Cherry J.M."/>
            <person name="Stover N.A."/>
            <person name="Krieger C.J."/>
            <person name="del Toro C."/>
            <person name="Ryder H.F."/>
            <person name="Williamson S.C."/>
            <person name="Barbeau R.A."/>
            <person name="Hamilton E.P."/>
            <person name="Orias E."/>
        </authorList>
    </citation>
    <scope>NUCLEOTIDE SEQUENCE [LARGE SCALE GENOMIC DNA]</scope>
    <source>
        <strain evidence="8">SB210</strain>
    </source>
</reference>
<name>Q22M73_TETTS</name>
<evidence type="ECO:0000256" key="5">
    <source>
        <dbReference type="PIRSR" id="PIRSR604241-50"/>
    </source>
</evidence>
<evidence type="ECO:0000313" key="7">
    <source>
        <dbReference type="EMBL" id="EAR86305.1"/>
    </source>
</evidence>
<sequence length="126" mass="14934">MDAQNYKPFKEKFSLAERQKELEKQKSKYPNMIPVIVEINKKAKTVRVLEKQKFLVSKDVKLHEFQQTVRKKLDITNEADALFFFVGNKKIEKINRTMSEIYQESKDKDDGFLYITYSDQEVFGSI</sequence>
<organism evidence="7 8">
    <name type="scientific">Tetrahymena thermophila (strain SB210)</name>
    <dbReference type="NCBI Taxonomy" id="312017"/>
    <lineage>
        <taxon>Eukaryota</taxon>
        <taxon>Sar</taxon>
        <taxon>Alveolata</taxon>
        <taxon>Ciliophora</taxon>
        <taxon>Intramacronucleata</taxon>
        <taxon>Oligohymenophorea</taxon>
        <taxon>Hymenostomatida</taxon>
        <taxon>Tetrahymenina</taxon>
        <taxon>Tetrahymenidae</taxon>
        <taxon>Tetrahymena</taxon>
    </lineage>
</organism>
<dbReference type="OrthoDB" id="6738456at2759"/>
<dbReference type="GeneID" id="7840486"/>
<keyword evidence="8" id="KW-1185">Reference proteome</keyword>
<comment type="subcellular location">
    <subcellularLocation>
        <location evidence="1">Membrane</location>
    </subcellularLocation>
</comment>
<dbReference type="SMR" id="Q22M73"/>
<evidence type="ECO:0000256" key="2">
    <source>
        <dbReference type="ARBA" id="ARBA00007293"/>
    </source>
</evidence>
<dbReference type="EMBL" id="GG662720">
    <property type="protein sequence ID" value="EAR86305.1"/>
    <property type="molecule type" value="Genomic_DNA"/>
</dbReference>
<evidence type="ECO:0000256" key="3">
    <source>
        <dbReference type="ARBA" id="ARBA00023136"/>
    </source>
</evidence>
<keyword evidence="6" id="KW-0072">Autophagy</keyword>
<dbReference type="SUPFAM" id="SSF54236">
    <property type="entry name" value="Ubiquitin-like"/>
    <property type="match status" value="1"/>
</dbReference>
<dbReference type="OMA" id="AVYQEHK"/>
<dbReference type="InParanoid" id="Q22M73"/>
<dbReference type="InterPro" id="IPR004241">
    <property type="entry name" value="Atg8-like"/>
</dbReference>
<dbReference type="eggNOG" id="KOG1654">
    <property type="taxonomic scope" value="Eukaryota"/>
</dbReference>
<dbReference type="Gene3D" id="3.10.20.90">
    <property type="entry name" value="Phosphatidylinositol 3-kinase Catalytic Subunit, Chain A, domain 1"/>
    <property type="match status" value="1"/>
</dbReference>
<gene>
    <name evidence="7" type="ORF">TTHERM_00037460</name>
</gene>
<dbReference type="Pfam" id="PF02991">
    <property type="entry name" value="ATG8"/>
    <property type="match status" value="1"/>
</dbReference>
<evidence type="ECO:0000256" key="1">
    <source>
        <dbReference type="ARBA" id="ARBA00004370"/>
    </source>
</evidence>
<dbReference type="GO" id="GO:0016020">
    <property type="term" value="C:membrane"/>
    <property type="evidence" value="ECO:0007669"/>
    <property type="project" value="UniProtKB-SubCell"/>
</dbReference>
<comment type="similarity">
    <text evidence="2 6">Belongs to the ATG8 family.</text>
</comment>
<dbReference type="InterPro" id="IPR029071">
    <property type="entry name" value="Ubiquitin-like_domsf"/>
</dbReference>
<dbReference type="GO" id="GO:0006914">
    <property type="term" value="P:autophagy"/>
    <property type="evidence" value="ECO:0007669"/>
    <property type="project" value="UniProtKB-KW"/>
</dbReference>
<dbReference type="PANTHER" id="PTHR10969">
    <property type="entry name" value="MICROTUBULE-ASSOCIATED PROTEINS 1A/1B LIGHT CHAIN 3-RELATED"/>
    <property type="match status" value="1"/>
</dbReference>
<protein>
    <recommendedName>
        <fullName evidence="6">Autophagy-related protein</fullName>
    </recommendedName>
</protein>
<evidence type="ECO:0000313" key="8">
    <source>
        <dbReference type="Proteomes" id="UP000009168"/>
    </source>
</evidence>
<feature type="lipid moiety-binding region" description="Phosphatidylserine amidated glycine; alternate" evidence="5">
    <location>
        <position position="124"/>
    </location>
</feature>
<dbReference type="Proteomes" id="UP000009168">
    <property type="component" value="Unassembled WGS sequence"/>
</dbReference>
<keyword evidence="3" id="KW-0472">Membrane</keyword>